<proteinExistence type="predicted"/>
<organism evidence="2 4">
    <name type="scientific">Cucumis melo var. makuwa</name>
    <name type="common">Oriental melon</name>
    <dbReference type="NCBI Taxonomy" id="1194695"/>
    <lineage>
        <taxon>Eukaryota</taxon>
        <taxon>Viridiplantae</taxon>
        <taxon>Streptophyta</taxon>
        <taxon>Embryophyta</taxon>
        <taxon>Tracheophyta</taxon>
        <taxon>Spermatophyta</taxon>
        <taxon>Magnoliopsida</taxon>
        <taxon>eudicotyledons</taxon>
        <taxon>Gunneridae</taxon>
        <taxon>Pentapetalae</taxon>
        <taxon>rosids</taxon>
        <taxon>fabids</taxon>
        <taxon>Cucurbitales</taxon>
        <taxon>Cucurbitaceae</taxon>
        <taxon>Benincaseae</taxon>
        <taxon>Cucumis</taxon>
    </lineage>
</organism>
<reference evidence="3 4" key="1">
    <citation type="submission" date="2019-08" db="EMBL/GenBank/DDBJ databases">
        <title>Draft genome sequences of two oriental melons (Cucumis melo L. var makuwa).</title>
        <authorList>
            <person name="Kwon S.-Y."/>
        </authorList>
    </citation>
    <scope>NUCLEOTIDE SEQUENCE [LARGE SCALE GENOMIC DNA]</scope>
    <source>
        <strain evidence="4">cv. Chang Bougi</strain>
        <strain evidence="3">cv. SW 3</strain>
        <tissue evidence="2">Leaf</tissue>
    </source>
</reference>
<evidence type="ECO:0000313" key="4">
    <source>
        <dbReference type="Proteomes" id="UP000321947"/>
    </source>
</evidence>
<evidence type="ECO:0000313" key="2">
    <source>
        <dbReference type="EMBL" id="TYK08092.1"/>
    </source>
</evidence>
<dbReference type="Proteomes" id="UP000321947">
    <property type="component" value="Unassembled WGS sequence"/>
</dbReference>
<dbReference type="EMBL" id="SSTD01012952">
    <property type="protein sequence ID" value="TYK08092.1"/>
    <property type="molecule type" value="Genomic_DNA"/>
</dbReference>
<evidence type="ECO:0000313" key="1">
    <source>
        <dbReference type="EMBL" id="KAA0048164.1"/>
    </source>
</evidence>
<comment type="caution">
    <text evidence="2">The sequence shown here is derived from an EMBL/GenBank/DDBJ whole genome shotgun (WGS) entry which is preliminary data.</text>
</comment>
<dbReference type="OrthoDB" id="411615at2759"/>
<protein>
    <submittedName>
        <fullName evidence="2">Retrotransposon protein</fullName>
    </submittedName>
</protein>
<dbReference type="Proteomes" id="UP000321393">
    <property type="component" value="Unassembled WGS sequence"/>
</dbReference>
<gene>
    <name evidence="2" type="ORF">E5676_scaffold265G002510</name>
    <name evidence="1" type="ORF">E6C27_scaffold63G00650</name>
</gene>
<name>A0A5D3C9W6_CUCMM</name>
<dbReference type="EMBL" id="SSTE01012982">
    <property type="protein sequence ID" value="KAA0048164.1"/>
    <property type="molecule type" value="Genomic_DNA"/>
</dbReference>
<sequence length="161" mass="18161">MSVLSASITTFLTKYVPSFFSPHVLRNLRVKQLLHPSTPSIVFLLLFFRTSIDTKDYLFTLDTELVQSTYTPTNPNESSISDDVSKPTLDTPLCRSTQKAMNDELHALEKTHSWDSVDLPLCSSCAKGYWQEYGIDYEETFALVARMTSVRSLLVAPTAKQ</sequence>
<evidence type="ECO:0000313" key="3">
    <source>
        <dbReference type="Proteomes" id="UP000321393"/>
    </source>
</evidence>
<dbReference type="AlphaFoldDB" id="A0A5D3C9W6"/>
<accession>A0A5D3C9W6</accession>